<dbReference type="NCBIfam" id="TIGR00434">
    <property type="entry name" value="cysH"/>
    <property type="match status" value="1"/>
</dbReference>
<dbReference type="InterPro" id="IPR004511">
    <property type="entry name" value="PAPS/APS_Rdtase"/>
</dbReference>
<comment type="catalytic activity">
    <reaction evidence="3">
        <text>[thioredoxin]-disulfide + sulfite + adenosine 3',5'-bisphosphate + 2 H(+) = [thioredoxin]-dithiol + 3'-phosphoadenylyl sulfate</text>
        <dbReference type="Rhea" id="RHEA:11724"/>
        <dbReference type="Rhea" id="RHEA-COMP:10698"/>
        <dbReference type="Rhea" id="RHEA-COMP:10700"/>
        <dbReference type="ChEBI" id="CHEBI:15378"/>
        <dbReference type="ChEBI" id="CHEBI:17359"/>
        <dbReference type="ChEBI" id="CHEBI:29950"/>
        <dbReference type="ChEBI" id="CHEBI:50058"/>
        <dbReference type="ChEBI" id="CHEBI:58339"/>
        <dbReference type="ChEBI" id="CHEBI:58343"/>
        <dbReference type="EC" id="1.8.4.8"/>
    </reaction>
</comment>
<dbReference type="RefSeq" id="WP_338687108.1">
    <property type="nucleotide sequence ID" value="NZ_AP024702.1"/>
</dbReference>
<comment type="caution">
    <text evidence="3">Lacks conserved residue(s) required for the propagation of feature annotation.</text>
</comment>
<comment type="function">
    <text evidence="3">Catalyzes the formation of sulfite from phosphoadenosine 5'-phosphosulfate (PAPS) using thioredoxin as an electron donor.</text>
</comment>
<gene>
    <name evidence="3 5" type="primary">cysH</name>
    <name evidence="5" type="ORF">HAHE_40760</name>
</gene>
<protein>
    <recommendedName>
        <fullName evidence="3">Phosphoadenosine 5'-phosphosulfate reductase</fullName>
        <shortName evidence="3">PAPS reductase</shortName>
        <ecNumber evidence="3">1.8.4.8</ecNumber>
    </recommendedName>
    <alternativeName>
        <fullName evidence="3">3'-phosphoadenylylsulfate reductase</fullName>
    </alternativeName>
    <alternativeName>
        <fullName evidence="3">PAPS reductase, thioredoxin dependent</fullName>
    </alternativeName>
    <alternativeName>
        <fullName evidence="3">PAPS sulfotransferase</fullName>
    </alternativeName>
    <alternativeName>
        <fullName evidence="3">PAdoPS reductase</fullName>
    </alternativeName>
</protein>
<evidence type="ECO:0000256" key="2">
    <source>
        <dbReference type="ARBA" id="ARBA00023002"/>
    </source>
</evidence>
<dbReference type="Proteomes" id="UP001374893">
    <property type="component" value="Chromosome"/>
</dbReference>
<dbReference type="PANTHER" id="PTHR46509">
    <property type="entry name" value="PHOSPHOADENOSINE PHOSPHOSULFATE REDUCTASE"/>
    <property type="match status" value="1"/>
</dbReference>
<dbReference type="NCBIfam" id="NF002537">
    <property type="entry name" value="PRK02090.1"/>
    <property type="match status" value="1"/>
</dbReference>
<evidence type="ECO:0000313" key="6">
    <source>
        <dbReference type="Proteomes" id="UP001374893"/>
    </source>
</evidence>
<dbReference type="Pfam" id="PF01507">
    <property type="entry name" value="PAPS_reduct"/>
    <property type="match status" value="1"/>
</dbReference>
<dbReference type="PANTHER" id="PTHR46509:SF1">
    <property type="entry name" value="PHOSPHOADENOSINE PHOSPHOSULFATE REDUCTASE"/>
    <property type="match status" value="1"/>
</dbReference>
<reference evidence="5 6" key="1">
    <citation type="submission" date="2021-06" db="EMBL/GenBank/DDBJ databases">
        <title>Complete genome of Haloferula helveola possessing various polysaccharide degrading enzymes.</title>
        <authorList>
            <person name="Takami H."/>
            <person name="Huang C."/>
            <person name="Hamasaki K."/>
        </authorList>
    </citation>
    <scope>NUCLEOTIDE SEQUENCE [LARGE SCALE GENOMIC DNA]</scope>
    <source>
        <strain evidence="5 6">CN-1</strain>
    </source>
</reference>
<evidence type="ECO:0000256" key="3">
    <source>
        <dbReference type="HAMAP-Rule" id="MF_00063"/>
    </source>
</evidence>
<dbReference type="SUPFAM" id="SSF52402">
    <property type="entry name" value="Adenine nucleotide alpha hydrolases-like"/>
    <property type="match status" value="1"/>
</dbReference>
<evidence type="ECO:0000259" key="4">
    <source>
        <dbReference type="Pfam" id="PF01507"/>
    </source>
</evidence>
<organism evidence="5 6">
    <name type="scientific">Haloferula helveola</name>
    <dbReference type="NCBI Taxonomy" id="490095"/>
    <lineage>
        <taxon>Bacteria</taxon>
        <taxon>Pseudomonadati</taxon>
        <taxon>Verrucomicrobiota</taxon>
        <taxon>Verrucomicrobiia</taxon>
        <taxon>Verrucomicrobiales</taxon>
        <taxon>Verrucomicrobiaceae</taxon>
        <taxon>Haloferula</taxon>
    </lineage>
</organism>
<comment type="pathway">
    <text evidence="3">Sulfur metabolism; hydrogen sulfide biosynthesis; sulfite from sulfate: step 3/3.</text>
</comment>
<keyword evidence="2 3" id="KW-0560">Oxidoreductase</keyword>
<dbReference type="PIRSF" id="PIRSF000857">
    <property type="entry name" value="PAPS_reductase"/>
    <property type="match status" value="1"/>
</dbReference>
<proteinExistence type="inferred from homology"/>
<feature type="domain" description="Phosphoadenosine phosphosulphate reductase" evidence="4">
    <location>
        <begin position="35"/>
        <end position="207"/>
    </location>
</feature>
<sequence>MSATAPTADALTSELTGLSAPDRIRLLRDRFEGRLAASTSFGIQSAVMLDLLSKHAPDVPVVFIDTGYLFPETYRYAEELVKRFGTDLRVYQPQMSAARMEAVHGRLWEEGGEGLERYGLLTKVEPMARALSELGAEVWLSGLRRSQSSTRADRPFAESQKRTLKVYPILDWADAQVSAYMHDHDLPPHPLASQGYVTMGDWHSTRPADPEQSAEATRFNGEKYECGLHLDSGNNDFQI</sequence>
<keyword evidence="3" id="KW-0963">Cytoplasm</keyword>
<feature type="active site" description="Nucleophile; cysteine thiosulfonate intermediate" evidence="3">
    <location>
        <position position="226"/>
    </location>
</feature>
<keyword evidence="6" id="KW-1185">Reference proteome</keyword>
<dbReference type="InterPro" id="IPR014729">
    <property type="entry name" value="Rossmann-like_a/b/a_fold"/>
</dbReference>
<dbReference type="InterPro" id="IPR002500">
    <property type="entry name" value="PAPS_reduct_dom"/>
</dbReference>
<dbReference type="HAMAP" id="MF_00063">
    <property type="entry name" value="CysH"/>
    <property type="match status" value="1"/>
</dbReference>
<evidence type="ECO:0000256" key="1">
    <source>
        <dbReference type="ARBA" id="ARBA00009732"/>
    </source>
</evidence>
<dbReference type="EMBL" id="AP024702">
    <property type="protein sequence ID" value="BCX50168.1"/>
    <property type="molecule type" value="Genomic_DNA"/>
</dbReference>
<dbReference type="CDD" id="cd23945">
    <property type="entry name" value="PAPS_reductase"/>
    <property type="match status" value="1"/>
</dbReference>
<comment type="subcellular location">
    <subcellularLocation>
        <location evidence="3">Cytoplasm</location>
    </subcellularLocation>
</comment>
<evidence type="ECO:0000313" key="5">
    <source>
        <dbReference type="EMBL" id="BCX50168.1"/>
    </source>
</evidence>
<dbReference type="Gene3D" id="3.40.50.620">
    <property type="entry name" value="HUPs"/>
    <property type="match status" value="1"/>
</dbReference>
<name>A0ABN6HF46_9BACT</name>
<comment type="similarity">
    <text evidence="1 3">Belongs to the PAPS reductase family. CysH subfamily.</text>
</comment>
<accession>A0ABN6HF46</accession>
<dbReference type="EC" id="1.8.4.8" evidence="3"/>